<proteinExistence type="predicted"/>
<name>A0A9J9HE89_RHIWR</name>
<protein>
    <submittedName>
        <fullName evidence="1">Uncharacterized protein</fullName>
    </submittedName>
</protein>
<accession>A0A9J9HE89</accession>
<dbReference type="OrthoDB" id="8456477at2"/>
<keyword evidence="2" id="KW-1185">Reference proteome</keyword>
<dbReference type="Proteomes" id="UP000001989">
    <property type="component" value="Chromosome"/>
</dbReference>
<dbReference type="AlphaFoldDB" id="A0A9J9HE89"/>
<sequence length="176" mass="20010">MASDFVMIPFSRELYADIVRLSDGQLDPADLAHSTVMTWMEVLSFDEGAWGEGGDRWEEAAKKYAPHLLDERQRRLEEIVSHSRAKNKPLEWGIVSVPTGSEIRMSYKRNSHYAVVQNGRITDADGDFSPNEWAAKVTGGARNAWRDLWFKLPLSDSWVSAETLRQRARDQQRTGG</sequence>
<gene>
    <name evidence="1" type="ordered locus">Swit_3486</name>
</gene>
<organism evidence="1 2">
    <name type="scientific">Rhizorhabdus wittichii (strain DSM 6014 / CCUG 31198 / JCM 15750 / NBRC 105917 / EY 4224 / RW1)</name>
    <name type="common">Sphingomonas wittichii</name>
    <dbReference type="NCBI Taxonomy" id="392499"/>
    <lineage>
        <taxon>Bacteria</taxon>
        <taxon>Pseudomonadati</taxon>
        <taxon>Pseudomonadota</taxon>
        <taxon>Alphaproteobacteria</taxon>
        <taxon>Sphingomonadales</taxon>
        <taxon>Sphingomonadaceae</taxon>
        <taxon>Rhizorhabdus</taxon>
    </lineage>
</organism>
<dbReference type="KEGG" id="swi:Swit_3486"/>
<reference evidence="1 2" key="1">
    <citation type="journal article" date="2010" name="J. Bacteriol.">
        <title>Genome sequence of the dioxin-mineralizing bacterium Sphingomonas wittichii RW1.</title>
        <authorList>
            <person name="Miller T.R."/>
            <person name="Delcher A.L."/>
            <person name="Salzberg S.L."/>
            <person name="Saunders E."/>
            <person name="Detter J.C."/>
            <person name="Halden R.U."/>
        </authorList>
    </citation>
    <scope>NUCLEOTIDE SEQUENCE [LARGE SCALE GENOMIC DNA]</scope>
    <source>
        <strain evidence="2">DSM 6014 / CCUG 31198 / JCM 15750 / NBRC 105917 / EY 4224 / RW1</strain>
    </source>
</reference>
<evidence type="ECO:0000313" key="2">
    <source>
        <dbReference type="Proteomes" id="UP000001989"/>
    </source>
</evidence>
<evidence type="ECO:0000313" key="1">
    <source>
        <dbReference type="EMBL" id="ABQ69832.1"/>
    </source>
</evidence>
<dbReference type="EMBL" id="CP000699">
    <property type="protein sequence ID" value="ABQ69832.1"/>
    <property type="molecule type" value="Genomic_DNA"/>
</dbReference>